<sequence length="97" mass="10345">MATHCVVLGARLACQALVELAMETTQAPTTEGLKAGTVASLNQKAGFGYVDDADGQHRYIFVFGTALKHSQARMLTVGKPVKFRVSGHGRVDELVIS</sequence>
<reference evidence="2 3" key="1">
    <citation type="journal article" date="2007" name="J. Bacteriol.">
        <title>Whole-genome analysis of the methyl tert-butyl ether-degrading beta-proteobacterium Methylibium petroleiphilum PM1.</title>
        <authorList>
            <person name="Kane S.R."/>
            <person name="Chakicherla A.Y."/>
            <person name="Chain P.S.G."/>
            <person name="Schmidt R."/>
            <person name="Shin M.W."/>
            <person name="Legler T.C."/>
            <person name="Scow K.M."/>
            <person name="Larimer F.W."/>
            <person name="Lucas S.M."/>
            <person name="Richardson P.M."/>
            <person name="Hristova K.R."/>
        </authorList>
    </citation>
    <scope>NUCLEOTIDE SEQUENCE [LARGE SCALE GENOMIC DNA]</scope>
    <source>
        <strain evidence="3">ATCC BAA-1232 / LMG 22953 / PM1</strain>
        <plasmid evidence="2 3">RPME01</plasmid>
    </source>
</reference>
<dbReference type="InterPro" id="IPR002059">
    <property type="entry name" value="CSP_DNA-bd"/>
</dbReference>
<accession>A2SP96</accession>
<dbReference type="Gene3D" id="2.40.50.140">
    <property type="entry name" value="Nucleic acid-binding proteins"/>
    <property type="match status" value="1"/>
</dbReference>
<evidence type="ECO:0000313" key="2">
    <source>
        <dbReference type="EMBL" id="ABM97385.1"/>
    </source>
</evidence>
<geneLocation type="plasmid" evidence="2 3">
    <name>RPME01</name>
</geneLocation>
<organism evidence="2 3">
    <name type="scientific">Methylibium petroleiphilum (strain ATCC BAA-1232 / LMG 22953 / PM1)</name>
    <dbReference type="NCBI Taxonomy" id="420662"/>
    <lineage>
        <taxon>Bacteria</taxon>
        <taxon>Pseudomonadati</taxon>
        <taxon>Pseudomonadota</taxon>
        <taxon>Betaproteobacteria</taxon>
        <taxon>Burkholderiales</taxon>
        <taxon>Sphaerotilaceae</taxon>
        <taxon>Methylibium</taxon>
    </lineage>
</organism>
<gene>
    <name evidence="2" type="ordered locus">Mpe_B0621</name>
</gene>
<dbReference type="HOGENOM" id="CLU_2343504_0_0_4"/>
<keyword evidence="3" id="KW-1185">Reference proteome</keyword>
<name>A2SP96_METPP</name>
<dbReference type="AlphaFoldDB" id="A2SP96"/>
<feature type="domain" description="CSD" evidence="1">
    <location>
        <begin position="35"/>
        <end position="87"/>
    </location>
</feature>
<dbReference type="EMBL" id="CP000556">
    <property type="protein sequence ID" value="ABM97385.1"/>
    <property type="molecule type" value="Genomic_DNA"/>
</dbReference>
<protein>
    <recommendedName>
        <fullName evidence="1">CSD domain-containing protein</fullName>
    </recommendedName>
</protein>
<proteinExistence type="predicted"/>
<dbReference type="KEGG" id="mpt:Mpe_B0621"/>
<dbReference type="Proteomes" id="UP000000366">
    <property type="component" value="Plasmid RPME01"/>
</dbReference>
<dbReference type="Pfam" id="PF00313">
    <property type="entry name" value="CSD"/>
    <property type="match status" value="1"/>
</dbReference>
<keyword evidence="2" id="KW-0614">Plasmid</keyword>
<evidence type="ECO:0000259" key="1">
    <source>
        <dbReference type="Pfam" id="PF00313"/>
    </source>
</evidence>
<evidence type="ECO:0000313" key="3">
    <source>
        <dbReference type="Proteomes" id="UP000000366"/>
    </source>
</evidence>
<dbReference type="SUPFAM" id="SSF50249">
    <property type="entry name" value="Nucleic acid-binding proteins"/>
    <property type="match status" value="1"/>
</dbReference>
<dbReference type="GO" id="GO:0003676">
    <property type="term" value="F:nucleic acid binding"/>
    <property type="evidence" value="ECO:0007669"/>
    <property type="project" value="InterPro"/>
</dbReference>
<dbReference type="InterPro" id="IPR012340">
    <property type="entry name" value="NA-bd_OB-fold"/>
</dbReference>